<protein>
    <submittedName>
        <fullName evidence="1">DUF1320 domain-containing protein</fullName>
    </submittedName>
</protein>
<organism evidence="1 2">
    <name type="scientific">Motilimonas cestriensis</name>
    <dbReference type="NCBI Taxonomy" id="2742685"/>
    <lineage>
        <taxon>Bacteria</taxon>
        <taxon>Pseudomonadati</taxon>
        <taxon>Pseudomonadota</taxon>
        <taxon>Gammaproteobacteria</taxon>
        <taxon>Alteromonadales</taxon>
        <taxon>Alteromonadales genera incertae sedis</taxon>
        <taxon>Motilimonas</taxon>
    </lineage>
</organism>
<comment type="caution">
    <text evidence="1">The sequence shown here is derived from an EMBL/GenBank/DDBJ whole genome shotgun (WGS) entry which is preliminary data.</text>
</comment>
<accession>A0ABS8W9L6</accession>
<dbReference type="Proteomes" id="UP001201273">
    <property type="component" value="Unassembled WGS sequence"/>
</dbReference>
<dbReference type="InterPro" id="IPR009752">
    <property type="entry name" value="Phage_Mu_GpJ"/>
</dbReference>
<dbReference type="RefSeq" id="WP_233051948.1">
    <property type="nucleotide sequence ID" value="NZ_JAIMJA010000005.1"/>
</dbReference>
<keyword evidence="2" id="KW-1185">Reference proteome</keyword>
<dbReference type="Pfam" id="PF07030">
    <property type="entry name" value="Phage_Mu_Gp36"/>
    <property type="match status" value="1"/>
</dbReference>
<evidence type="ECO:0000313" key="2">
    <source>
        <dbReference type="Proteomes" id="UP001201273"/>
    </source>
</evidence>
<sequence length="135" mass="14904">MYCTPTDLIDAFGSDEMRMLTDETGSGEIDQAKLTRVIADAGVRMNMYLAPWLPFAVVPEALKPLCADISRYLLFDDVVPEQVKVRYEQAISYLKMVAKGDVRLVIDNANTSSNDLAHIESAGTLLSRSQAKGFI</sequence>
<name>A0ABS8W9L6_9GAMM</name>
<proteinExistence type="predicted"/>
<dbReference type="EMBL" id="JAIMJA010000005">
    <property type="protein sequence ID" value="MCE2594408.1"/>
    <property type="molecule type" value="Genomic_DNA"/>
</dbReference>
<reference evidence="1 2" key="1">
    <citation type="journal article" date="2022" name="Environ. Microbiol. Rep.">
        <title>Eco-phylogenetic analyses reveal divergent evolution of vitamin B12 metabolism in the marine bacterial family 'Psychromonadaceae'.</title>
        <authorList>
            <person name="Jin X."/>
            <person name="Yang Y."/>
            <person name="Cao H."/>
            <person name="Gao B."/>
            <person name="Zhao Z."/>
        </authorList>
    </citation>
    <scope>NUCLEOTIDE SEQUENCE [LARGE SCALE GENOMIC DNA]</scope>
    <source>
        <strain evidence="1 2">MKS20</strain>
    </source>
</reference>
<gene>
    <name evidence="1" type="ORF">K6Y31_06235</name>
</gene>
<evidence type="ECO:0000313" key="1">
    <source>
        <dbReference type="EMBL" id="MCE2594408.1"/>
    </source>
</evidence>